<evidence type="ECO:0000313" key="2">
    <source>
        <dbReference type="Proteomes" id="UP000651156"/>
    </source>
</evidence>
<dbReference type="Proteomes" id="UP000651156">
    <property type="component" value="Unassembled WGS sequence"/>
</dbReference>
<gene>
    <name evidence="1" type="ORF">IQ230_01765</name>
</gene>
<dbReference type="RefSeq" id="WP_193930243.1">
    <property type="nucleotide sequence ID" value="NZ_CAWPMZ010000072.1"/>
</dbReference>
<reference evidence="1 2" key="1">
    <citation type="submission" date="2020-10" db="EMBL/GenBank/DDBJ databases">
        <authorList>
            <person name="Castelo-Branco R."/>
            <person name="Eusebio N."/>
            <person name="Adriana R."/>
            <person name="Vieira A."/>
            <person name="Brugerolle De Fraissinette N."/>
            <person name="Rezende De Castro R."/>
            <person name="Schneider M.P."/>
            <person name="Vasconcelos V."/>
            <person name="Leao P.N."/>
        </authorList>
    </citation>
    <scope>NUCLEOTIDE SEQUENCE [LARGE SCALE GENOMIC DNA]</scope>
    <source>
        <strain evidence="1 2">LEGE 06123</strain>
    </source>
</reference>
<organism evidence="1 2">
    <name type="scientific">Gloeocapsopsis crepidinum LEGE 06123</name>
    <dbReference type="NCBI Taxonomy" id="588587"/>
    <lineage>
        <taxon>Bacteria</taxon>
        <taxon>Bacillati</taxon>
        <taxon>Cyanobacteriota</taxon>
        <taxon>Cyanophyceae</taxon>
        <taxon>Oscillatoriophycideae</taxon>
        <taxon>Chroococcales</taxon>
        <taxon>Chroococcaceae</taxon>
        <taxon>Gloeocapsopsis</taxon>
    </lineage>
</organism>
<protein>
    <submittedName>
        <fullName evidence="1">Uncharacterized protein</fullName>
    </submittedName>
</protein>
<dbReference type="EMBL" id="JADEWN010000003">
    <property type="protein sequence ID" value="MBE9189112.1"/>
    <property type="molecule type" value="Genomic_DNA"/>
</dbReference>
<keyword evidence="2" id="KW-1185">Reference proteome</keyword>
<evidence type="ECO:0000313" key="1">
    <source>
        <dbReference type="EMBL" id="MBE9189112.1"/>
    </source>
</evidence>
<comment type="caution">
    <text evidence="1">The sequence shown here is derived from an EMBL/GenBank/DDBJ whole genome shotgun (WGS) entry which is preliminary data.</text>
</comment>
<name>A0ABR9ULF1_9CHRO</name>
<accession>A0ABR9ULF1</accession>
<sequence>MSQQMALVNNSSYRAPELYKLGNIDKIQGFSWIGYYDWYNWLLWW</sequence>
<proteinExistence type="predicted"/>